<name>A0A4Y8JY10_9MICO</name>
<proteinExistence type="predicted"/>
<dbReference type="EMBL" id="SOHA01000039">
    <property type="protein sequence ID" value="TFD27485.1"/>
    <property type="molecule type" value="Genomic_DNA"/>
</dbReference>
<dbReference type="AlphaFoldDB" id="A0A4Y8JY10"/>
<dbReference type="Proteomes" id="UP000297472">
    <property type="component" value="Unassembled WGS sequence"/>
</dbReference>
<dbReference type="OrthoDB" id="5540934at2"/>
<protein>
    <submittedName>
        <fullName evidence="1">Uncharacterized protein</fullName>
    </submittedName>
</protein>
<accession>A0A4Y8JY10</accession>
<reference evidence="1 2" key="1">
    <citation type="submission" date="2019-03" db="EMBL/GenBank/DDBJ databases">
        <title>Genomics of glacier-inhabiting Cryobacterium strains.</title>
        <authorList>
            <person name="Liu Q."/>
            <person name="Xin Y.-H."/>
        </authorList>
    </citation>
    <scope>NUCLEOTIDE SEQUENCE [LARGE SCALE GENOMIC DNA]</scope>
    <source>
        <strain evidence="1 2">TMT1-51</strain>
    </source>
</reference>
<evidence type="ECO:0000313" key="1">
    <source>
        <dbReference type="EMBL" id="TFD27485.1"/>
    </source>
</evidence>
<dbReference type="RefSeq" id="WP_134425355.1">
    <property type="nucleotide sequence ID" value="NZ_SOHA01000039.1"/>
</dbReference>
<evidence type="ECO:0000313" key="2">
    <source>
        <dbReference type="Proteomes" id="UP000297472"/>
    </source>
</evidence>
<sequence length="75" mass="8407">MSAAAMAAAITALGFKVQDAPWDMHRSVTAKRGQVGIYRLAVDGTLKWGWVETPEGRVDVHCWMDYRTALETVRR</sequence>
<comment type="caution">
    <text evidence="1">The sequence shown here is derived from an EMBL/GenBank/DDBJ whole genome shotgun (WGS) entry which is preliminary data.</text>
</comment>
<gene>
    <name evidence="1" type="ORF">E3T49_13150</name>
</gene>
<keyword evidence="2" id="KW-1185">Reference proteome</keyword>
<organism evidence="1 2">
    <name type="scientific">Cryobacterium cryoconiti</name>
    <dbReference type="NCBI Taxonomy" id="1259239"/>
    <lineage>
        <taxon>Bacteria</taxon>
        <taxon>Bacillati</taxon>
        <taxon>Actinomycetota</taxon>
        <taxon>Actinomycetes</taxon>
        <taxon>Micrococcales</taxon>
        <taxon>Microbacteriaceae</taxon>
        <taxon>Cryobacterium</taxon>
    </lineage>
</organism>